<keyword evidence="12" id="KW-0902">Two-component regulatory system</keyword>
<dbReference type="InterPro" id="IPR005467">
    <property type="entry name" value="His_kinase_dom"/>
</dbReference>
<keyword evidence="6" id="KW-0716">Sensory transduction</keyword>
<dbReference type="Pfam" id="PF00512">
    <property type="entry name" value="HisKA"/>
    <property type="match status" value="1"/>
</dbReference>
<evidence type="ECO:0000256" key="1">
    <source>
        <dbReference type="ARBA" id="ARBA00000085"/>
    </source>
</evidence>
<evidence type="ECO:0000256" key="4">
    <source>
        <dbReference type="ARBA" id="ARBA00022543"/>
    </source>
</evidence>
<accession>A0A6M7WXI2</accession>
<reference evidence="16 17" key="1">
    <citation type="submission" date="2018-10" db="EMBL/GenBank/DDBJ databases">
        <authorList>
            <person name="Perry B.J."/>
            <person name="Sullivan J.T."/>
            <person name="Murphy R.J.T."/>
            <person name="Ramsay J.P."/>
            <person name="Ronson C.W."/>
        </authorList>
    </citation>
    <scope>NUCLEOTIDE SEQUENCE [LARGE SCALE GENOMIC DNA]</scope>
    <source>
        <strain evidence="16 17">R88b</strain>
    </source>
</reference>
<dbReference type="SMART" id="SM00388">
    <property type="entry name" value="HisKA"/>
    <property type="match status" value="1"/>
</dbReference>
<sequence>MLKRSVDLTSCDTEPIHMIGAIQPIGALIAVDGATLLIEFASSNTDAFFGRSCQDLIGKPLSSLLGESQCAELATRGLSPSMPDLLRPWFVSVSKPDGSMAKLECFPHSHEGRIILEFVALQDGPAVMWEQDLVRQRIISELIRPETLTELAQVGAQIIREVTGFDRVMIYRFAEDKHGEVIAESTIRDDSFLGLHYPASDIPDPARRHFVLNVIRTIPDINAEPVPIMTRAGVAADARSQTPLDLTFSKLRAVAPVHVEYLNNMGVGASMSISLISNNELWGLVACHHYGPLHLSWSRLRFCELLGGTISALLQSLENTIQLRQSIRAEKTAFAIERDARSGKPLRDVVHDHAAMLMEQSSAHGMILNLGDARIEMGRVPSLATDFAQLRRAMIEGVSTTDNLSGMLGTDGSSEVAGAAMMELSEDGKDWLILFREAFEHTIRWAGRPEKVGTTLEDGSIRLSPRGSFALWREERLGRSKPFTEIDSEILRITRRALFAMNSLDRERAAVVAKSHAEAEKARIRLVLLDAARNRSMGELASALAHELNQPLSAVTNYVNACRQELKNYGVDVPEGVGRLMDSAVSESSRAADLVRRLRNFIGQGEIALESIDLHAVIRQAVELALVASDEAPPRIVLSFADGMPPIQADPVQIGQVILNLVRNSLTAMAQTTKRVLTISTRFDDHLVEVSVRDTGAGIDKDIEQTLFEPFHNSTTSGMGIGLSLSRSIVEAHGGRIWTEPVQDGAQFFFTLDRNGRQNG</sequence>
<dbReference type="GO" id="GO:0006355">
    <property type="term" value="P:regulation of DNA-templated transcription"/>
    <property type="evidence" value="ECO:0007669"/>
    <property type="project" value="InterPro"/>
</dbReference>
<dbReference type="Gene3D" id="3.30.450.270">
    <property type="match status" value="1"/>
</dbReference>
<dbReference type="InterPro" id="IPR003018">
    <property type="entry name" value="GAF"/>
</dbReference>
<feature type="domain" description="Histidine kinase" evidence="15">
    <location>
        <begin position="543"/>
        <end position="756"/>
    </location>
</feature>
<dbReference type="SMART" id="SM00387">
    <property type="entry name" value="HATPase_c"/>
    <property type="match status" value="1"/>
</dbReference>
<dbReference type="InterPro" id="IPR035965">
    <property type="entry name" value="PAS-like_dom_sf"/>
</dbReference>
<dbReference type="SUPFAM" id="SSF47384">
    <property type="entry name" value="Homodimeric domain of signal transducing histidine kinase"/>
    <property type="match status" value="1"/>
</dbReference>
<keyword evidence="10" id="KW-0067">ATP-binding</keyword>
<evidence type="ECO:0000256" key="10">
    <source>
        <dbReference type="ARBA" id="ARBA00022840"/>
    </source>
</evidence>
<dbReference type="Gene3D" id="3.30.450.40">
    <property type="match status" value="1"/>
</dbReference>
<dbReference type="InterPro" id="IPR036097">
    <property type="entry name" value="HisK_dim/P_sf"/>
</dbReference>
<dbReference type="SMART" id="SM00065">
    <property type="entry name" value="GAF"/>
    <property type="match status" value="1"/>
</dbReference>
<dbReference type="InterPro" id="IPR016132">
    <property type="entry name" value="Phyto_chromo_attachment"/>
</dbReference>
<dbReference type="SUPFAM" id="SSF55785">
    <property type="entry name" value="PYP-like sensor domain (PAS domain)"/>
    <property type="match status" value="1"/>
</dbReference>
<dbReference type="InterPro" id="IPR013654">
    <property type="entry name" value="PAS_2"/>
</dbReference>
<dbReference type="Pfam" id="PF01590">
    <property type="entry name" value="GAF"/>
    <property type="match status" value="1"/>
</dbReference>
<dbReference type="GO" id="GO:0000155">
    <property type="term" value="F:phosphorelay sensor kinase activity"/>
    <property type="evidence" value="ECO:0007669"/>
    <property type="project" value="InterPro"/>
</dbReference>
<dbReference type="Gene3D" id="1.10.287.130">
    <property type="match status" value="1"/>
</dbReference>
<evidence type="ECO:0000256" key="6">
    <source>
        <dbReference type="ARBA" id="ARBA00022606"/>
    </source>
</evidence>
<proteinExistence type="inferred from homology"/>
<dbReference type="Gene3D" id="3.30.565.10">
    <property type="entry name" value="Histidine kinase-like ATPase, C-terminal domain"/>
    <property type="match status" value="1"/>
</dbReference>
<dbReference type="InterPro" id="IPR036890">
    <property type="entry name" value="HATPase_C_sf"/>
</dbReference>
<dbReference type="InterPro" id="IPR013515">
    <property type="entry name" value="Phytochrome_cen-reg"/>
</dbReference>
<dbReference type="GO" id="GO:0005524">
    <property type="term" value="F:ATP binding"/>
    <property type="evidence" value="ECO:0007669"/>
    <property type="project" value="UniProtKB-KW"/>
</dbReference>
<dbReference type="GO" id="GO:0009584">
    <property type="term" value="P:detection of visible light"/>
    <property type="evidence" value="ECO:0007669"/>
    <property type="project" value="InterPro"/>
</dbReference>
<evidence type="ECO:0000256" key="3">
    <source>
        <dbReference type="ARBA" id="ARBA00012438"/>
    </source>
</evidence>
<dbReference type="CDD" id="cd00082">
    <property type="entry name" value="HisKA"/>
    <property type="match status" value="1"/>
</dbReference>
<dbReference type="PROSITE" id="PS50046">
    <property type="entry name" value="PHYTOCHROME_2"/>
    <property type="match status" value="1"/>
</dbReference>
<evidence type="ECO:0000256" key="9">
    <source>
        <dbReference type="ARBA" id="ARBA00022777"/>
    </source>
</evidence>
<dbReference type="EC" id="2.7.13.3" evidence="3"/>
<evidence type="ECO:0000256" key="7">
    <source>
        <dbReference type="ARBA" id="ARBA00022679"/>
    </source>
</evidence>
<dbReference type="InterPro" id="IPR001294">
    <property type="entry name" value="Phytochrome"/>
</dbReference>
<keyword evidence="7" id="KW-0808">Transferase</keyword>
<evidence type="ECO:0000256" key="12">
    <source>
        <dbReference type="ARBA" id="ARBA00023012"/>
    </source>
</evidence>
<keyword evidence="5" id="KW-0597">Phosphoprotein</keyword>
<evidence type="ECO:0000256" key="8">
    <source>
        <dbReference type="ARBA" id="ARBA00022741"/>
    </source>
</evidence>
<dbReference type="GO" id="GO:0009881">
    <property type="term" value="F:photoreceptor activity"/>
    <property type="evidence" value="ECO:0007669"/>
    <property type="project" value="UniProtKB-KW"/>
</dbReference>
<dbReference type="SUPFAM" id="SSF55781">
    <property type="entry name" value="GAF domain-like"/>
    <property type="match status" value="2"/>
</dbReference>
<comment type="similarity">
    <text evidence="2">In the N-terminal section; belongs to the phytochrome family.</text>
</comment>
<keyword evidence="13" id="KW-0675">Receptor</keyword>
<dbReference type="PANTHER" id="PTHR43065">
    <property type="entry name" value="SENSOR HISTIDINE KINASE"/>
    <property type="match status" value="1"/>
</dbReference>
<keyword evidence="11" id="KW-0157">Chromophore</keyword>
<dbReference type="Gene3D" id="3.30.450.20">
    <property type="entry name" value="PAS domain"/>
    <property type="match status" value="1"/>
</dbReference>
<keyword evidence="9" id="KW-0418">Kinase</keyword>
<dbReference type="SUPFAM" id="SSF55874">
    <property type="entry name" value="ATPase domain of HSP90 chaperone/DNA topoisomerase II/histidine kinase"/>
    <property type="match status" value="1"/>
</dbReference>
<dbReference type="Proteomes" id="UP000503017">
    <property type="component" value="Chromosome"/>
</dbReference>
<feature type="domain" description="Phytochrome chromophore attachment site" evidence="14">
    <location>
        <begin position="147"/>
        <end position="302"/>
    </location>
</feature>
<dbReference type="AlphaFoldDB" id="A0A6M7WXI2"/>
<dbReference type="Pfam" id="PF00360">
    <property type="entry name" value="PHY"/>
    <property type="match status" value="1"/>
</dbReference>
<dbReference type="Pfam" id="PF08446">
    <property type="entry name" value="PAS_2"/>
    <property type="match status" value="1"/>
</dbReference>
<evidence type="ECO:0000256" key="5">
    <source>
        <dbReference type="ARBA" id="ARBA00022553"/>
    </source>
</evidence>
<dbReference type="PRINTS" id="PR01033">
    <property type="entry name" value="PHYTOCHROME"/>
</dbReference>
<evidence type="ECO:0000256" key="11">
    <source>
        <dbReference type="ARBA" id="ARBA00022991"/>
    </source>
</evidence>
<evidence type="ECO:0000256" key="2">
    <source>
        <dbReference type="ARBA" id="ARBA00006402"/>
    </source>
</evidence>
<evidence type="ECO:0000313" key="16">
    <source>
        <dbReference type="EMBL" id="QKD05319.1"/>
    </source>
</evidence>
<dbReference type="InterPro" id="IPR043150">
    <property type="entry name" value="Phytochrome_PHY_sf"/>
</dbReference>
<dbReference type="InterPro" id="IPR003594">
    <property type="entry name" value="HATPase_dom"/>
</dbReference>
<dbReference type="Pfam" id="PF02518">
    <property type="entry name" value="HATPase_c"/>
    <property type="match status" value="1"/>
</dbReference>
<comment type="catalytic activity">
    <reaction evidence="1">
        <text>ATP + protein L-histidine = ADP + protein N-phospho-L-histidine.</text>
        <dbReference type="EC" id="2.7.13.3"/>
    </reaction>
</comment>
<keyword evidence="4" id="KW-0600">Photoreceptor protein</keyword>
<protein>
    <recommendedName>
        <fullName evidence="3">histidine kinase</fullName>
        <ecNumber evidence="3">2.7.13.3</ecNumber>
    </recommendedName>
</protein>
<dbReference type="InterPro" id="IPR003661">
    <property type="entry name" value="HisK_dim/P_dom"/>
</dbReference>
<evidence type="ECO:0000259" key="15">
    <source>
        <dbReference type="PROSITE" id="PS50109"/>
    </source>
</evidence>
<dbReference type="PANTHER" id="PTHR43065:SF10">
    <property type="entry name" value="PEROXIDE STRESS-ACTIVATED HISTIDINE KINASE MAK3"/>
    <property type="match status" value="1"/>
</dbReference>
<dbReference type="RefSeq" id="WP_027033719.1">
    <property type="nucleotide sequence ID" value="NZ_CP033367.1"/>
</dbReference>
<organism evidence="16 17">
    <name type="scientific">Mesorhizobium loti R88b</name>
    <dbReference type="NCBI Taxonomy" id="935548"/>
    <lineage>
        <taxon>Bacteria</taxon>
        <taxon>Pseudomonadati</taxon>
        <taxon>Pseudomonadota</taxon>
        <taxon>Alphaproteobacteria</taxon>
        <taxon>Hyphomicrobiales</taxon>
        <taxon>Phyllobacteriaceae</taxon>
        <taxon>Mesorhizobium</taxon>
    </lineage>
</organism>
<evidence type="ECO:0000256" key="13">
    <source>
        <dbReference type="ARBA" id="ARBA00023170"/>
    </source>
</evidence>
<dbReference type="InterPro" id="IPR029016">
    <property type="entry name" value="GAF-like_dom_sf"/>
</dbReference>
<dbReference type="EMBL" id="CP033367">
    <property type="protein sequence ID" value="QKD05319.1"/>
    <property type="molecule type" value="Genomic_DNA"/>
</dbReference>
<evidence type="ECO:0000259" key="14">
    <source>
        <dbReference type="PROSITE" id="PS50046"/>
    </source>
</evidence>
<dbReference type="PROSITE" id="PS50109">
    <property type="entry name" value="HIS_KIN"/>
    <property type="match status" value="1"/>
</dbReference>
<keyword evidence="8" id="KW-0547">Nucleotide-binding</keyword>
<evidence type="ECO:0000313" key="17">
    <source>
        <dbReference type="Proteomes" id="UP000503017"/>
    </source>
</evidence>
<name>A0A6M7WXI2_RHILI</name>
<gene>
    <name evidence="16" type="ORF">EB235_30695</name>
</gene>